<dbReference type="STRING" id="106004.A0A1Y2G4W5"/>
<dbReference type="InterPro" id="IPR023214">
    <property type="entry name" value="HAD_sf"/>
</dbReference>
<dbReference type="Pfam" id="PF13242">
    <property type="entry name" value="Hydrolase_like"/>
    <property type="match status" value="1"/>
</dbReference>
<reference evidence="4 5" key="1">
    <citation type="submission" date="2016-07" db="EMBL/GenBank/DDBJ databases">
        <title>Pervasive Adenine N6-methylation of Active Genes in Fungi.</title>
        <authorList>
            <consortium name="DOE Joint Genome Institute"/>
            <person name="Mondo S.J."/>
            <person name="Dannebaum R.O."/>
            <person name="Kuo R.C."/>
            <person name="Labutti K."/>
            <person name="Haridas S."/>
            <person name="Kuo A."/>
            <person name="Salamov A."/>
            <person name="Ahrendt S.R."/>
            <person name="Lipzen A."/>
            <person name="Sullivan W."/>
            <person name="Andreopoulos W.B."/>
            <person name="Clum A."/>
            <person name="Lindquist E."/>
            <person name="Daum C."/>
            <person name="Ramamoorthy G.K."/>
            <person name="Gryganskyi A."/>
            <person name="Culley D."/>
            <person name="Magnuson J.K."/>
            <person name="James T.Y."/>
            <person name="O'Malley M.A."/>
            <person name="Stajich J.E."/>
            <person name="Spatafora J.W."/>
            <person name="Visel A."/>
            <person name="Grigoriev I.V."/>
        </authorList>
    </citation>
    <scope>NUCLEOTIDE SEQUENCE [LARGE SCALE GENOMIC DNA]</scope>
    <source>
        <strain evidence="4 5">62-1032</strain>
    </source>
</reference>
<dbReference type="AlphaFoldDB" id="A0A1Y2G4W5"/>
<feature type="active site" description="Proton donor" evidence="1">
    <location>
        <position position="28"/>
    </location>
</feature>
<protein>
    <submittedName>
        <fullName evidence="4">HAD-like domain-containing protein</fullName>
    </submittedName>
</protein>
<keyword evidence="5" id="KW-1185">Reference proteome</keyword>
<evidence type="ECO:0000256" key="2">
    <source>
        <dbReference type="PIRSR" id="PIRSR000915-2"/>
    </source>
</evidence>
<dbReference type="SUPFAM" id="SSF56784">
    <property type="entry name" value="HAD-like"/>
    <property type="match status" value="1"/>
</dbReference>
<keyword evidence="3" id="KW-0460">Magnesium</keyword>
<comment type="cofactor">
    <cofactor evidence="3">
        <name>Mg(2+)</name>
        <dbReference type="ChEBI" id="CHEBI:18420"/>
    </cofactor>
    <text evidence="3">Divalent metal ions. Mg(2+) is the most effective.</text>
</comment>
<feature type="binding site" evidence="3">
    <location>
        <position position="259"/>
    </location>
    <ligand>
        <name>Mg(2+)</name>
        <dbReference type="ChEBI" id="CHEBI:18420"/>
    </ligand>
</feature>
<evidence type="ECO:0000256" key="1">
    <source>
        <dbReference type="PIRSR" id="PIRSR000915-1"/>
    </source>
</evidence>
<sequence>MPPIFLSKPQQFDELVLQKYEDFVFDLDGVIWTGPGGNTLTPHVKETLEYLRSIGKRLAFVTNNATRSRKQYLEKFHSLGLTHVVLDEIFTCGSASASHLREVILPEIEKEGGPTGIYLIGQASMEEELREEGLAWRGGTDPEDDVLLPPQDFSSIMPDPEIGVVLFTFQMRINYKQLAKAFNYLNFNPDCRLVLTNDDFSMSIPGGGSIPGEGAIASVLLNARKNLQPLIVGKPHQPLLDVVHRALKFDPTKTIFVGDRLETDVLFGKRGGLDTLLVWTGNSKPHDLVGLGDHEEPTFIADSVGELLKGVPKEKAAPRVKVPGEVREEVRQARGEVEVRA</sequence>
<evidence type="ECO:0000313" key="5">
    <source>
        <dbReference type="Proteomes" id="UP000193467"/>
    </source>
</evidence>
<dbReference type="OrthoDB" id="413953at2759"/>
<dbReference type="Pfam" id="PF13344">
    <property type="entry name" value="Hydrolase_6"/>
    <property type="match status" value="1"/>
</dbReference>
<dbReference type="PANTHER" id="PTHR19288">
    <property type="entry name" value="4-NITROPHENYLPHOSPHATASE-RELATED"/>
    <property type="match status" value="1"/>
</dbReference>
<keyword evidence="3" id="KW-0479">Metal-binding</keyword>
<dbReference type="NCBIfam" id="TIGR01460">
    <property type="entry name" value="HAD-SF-IIA"/>
    <property type="match status" value="1"/>
</dbReference>
<dbReference type="GO" id="GO:0004035">
    <property type="term" value="F:alkaline phosphatase activity"/>
    <property type="evidence" value="ECO:0007669"/>
    <property type="project" value="TreeGrafter"/>
</dbReference>
<name>A0A1Y2G4W5_9BASI</name>
<feature type="binding site" evidence="3">
    <location>
        <position position="26"/>
    </location>
    <ligand>
        <name>Mg(2+)</name>
        <dbReference type="ChEBI" id="CHEBI:18420"/>
    </ligand>
</feature>
<organism evidence="4 5">
    <name type="scientific">Leucosporidium creatinivorum</name>
    <dbReference type="NCBI Taxonomy" id="106004"/>
    <lineage>
        <taxon>Eukaryota</taxon>
        <taxon>Fungi</taxon>
        <taxon>Dikarya</taxon>
        <taxon>Basidiomycota</taxon>
        <taxon>Pucciniomycotina</taxon>
        <taxon>Microbotryomycetes</taxon>
        <taxon>Leucosporidiales</taxon>
        <taxon>Leucosporidium</taxon>
    </lineage>
</organism>
<dbReference type="EMBL" id="MCGR01000001">
    <property type="protein sequence ID" value="ORY92962.1"/>
    <property type="molecule type" value="Genomic_DNA"/>
</dbReference>
<feature type="active site" description="Nucleophile" evidence="1">
    <location>
        <position position="26"/>
    </location>
</feature>
<dbReference type="GO" id="GO:0005737">
    <property type="term" value="C:cytoplasm"/>
    <property type="evidence" value="ECO:0007669"/>
    <property type="project" value="TreeGrafter"/>
</dbReference>
<feature type="binding site" evidence="2">
    <location>
        <position position="234"/>
    </location>
    <ligand>
        <name>substrate</name>
    </ligand>
</feature>
<evidence type="ECO:0000313" key="4">
    <source>
        <dbReference type="EMBL" id="ORY92962.1"/>
    </source>
</evidence>
<dbReference type="PIRSF" id="PIRSF000915">
    <property type="entry name" value="PGP-type_phosphatase"/>
    <property type="match status" value="1"/>
</dbReference>
<gene>
    <name evidence="4" type="ORF">BCR35DRAFT_298592</name>
</gene>
<feature type="binding site" evidence="3">
    <location>
        <position position="28"/>
    </location>
    <ligand>
        <name>Mg(2+)</name>
        <dbReference type="ChEBI" id="CHEBI:18420"/>
    </ligand>
</feature>
<proteinExistence type="predicted"/>
<evidence type="ECO:0000256" key="3">
    <source>
        <dbReference type="PIRSR" id="PIRSR000915-3"/>
    </source>
</evidence>
<dbReference type="GO" id="GO:0008967">
    <property type="term" value="F:phosphoglycolate phosphatase activity"/>
    <property type="evidence" value="ECO:0007669"/>
    <property type="project" value="TreeGrafter"/>
</dbReference>
<dbReference type="InterPro" id="IPR006357">
    <property type="entry name" value="HAD-SF_hydro_IIA"/>
</dbReference>
<dbReference type="Proteomes" id="UP000193467">
    <property type="component" value="Unassembled WGS sequence"/>
</dbReference>
<dbReference type="GO" id="GO:0046872">
    <property type="term" value="F:metal ion binding"/>
    <property type="evidence" value="ECO:0007669"/>
    <property type="project" value="UniProtKB-KW"/>
</dbReference>
<dbReference type="Gene3D" id="3.40.50.1000">
    <property type="entry name" value="HAD superfamily/HAD-like"/>
    <property type="match status" value="2"/>
</dbReference>
<dbReference type="PANTHER" id="PTHR19288:SF46">
    <property type="entry name" value="HALOACID DEHALOGENASE-LIKE HYDROLASE DOMAIN-CONTAINING PROTEIN 2"/>
    <property type="match status" value="1"/>
</dbReference>
<dbReference type="InterPro" id="IPR036412">
    <property type="entry name" value="HAD-like_sf"/>
</dbReference>
<accession>A0A1Y2G4W5</accession>
<dbReference type="InParanoid" id="A0A1Y2G4W5"/>
<comment type="caution">
    <text evidence="4">The sequence shown here is derived from an EMBL/GenBank/DDBJ whole genome shotgun (WGS) entry which is preliminary data.</text>
</comment>